<proteinExistence type="predicted"/>
<sequence>MSRQNVCQHLCLQEYILNSLAIRIYNYKGH</sequence>
<protein>
    <submittedName>
        <fullName evidence="1">Uncharacterized protein</fullName>
    </submittedName>
</protein>
<reference evidence="1" key="1">
    <citation type="submission" date="2018-02" db="EMBL/GenBank/DDBJ databases">
        <title>Rhizophora mucronata_Transcriptome.</title>
        <authorList>
            <person name="Meera S.P."/>
            <person name="Sreeshan A."/>
            <person name="Augustine A."/>
        </authorList>
    </citation>
    <scope>NUCLEOTIDE SEQUENCE</scope>
    <source>
        <tissue evidence="1">Leaf</tissue>
    </source>
</reference>
<accession>A0A2P2Q4X0</accession>
<dbReference type="AlphaFoldDB" id="A0A2P2Q4X0"/>
<organism evidence="1">
    <name type="scientific">Rhizophora mucronata</name>
    <name type="common">Asiatic mangrove</name>
    <dbReference type="NCBI Taxonomy" id="61149"/>
    <lineage>
        <taxon>Eukaryota</taxon>
        <taxon>Viridiplantae</taxon>
        <taxon>Streptophyta</taxon>
        <taxon>Embryophyta</taxon>
        <taxon>Tracheophyta</taxon>
        <taxon>Spermatophyta</taxon>
        <taxon>Magnoliopsida</taxon>
        <taxon>eudicotyledons</taxon>
        <taxon>Gunneridae</taxon>
        <taxon>Pentapetalae</taxon>
        <taxon>rosids</taxon>
        <taxon>fabids</taxon>
        <taxon>Malpighiales</taxon>
        <taxon>Rhizophoraceae</taxon>
        <taxon>Rhizophora</taxon>
    </lineage>
</organism>
<evidence type="ECO:0000313" key="1">
    <source>
        <dbReference type="EMBL" id="MBX62032.1"/>
    </source>
</evidence>
<name>A0A2P2Q4X0_RHIMU</name>
<dbReference type="EMBL" id="GGEC01081548">
    <property type="protein sequence ID" value="MBX62032.1"/>
    <property type="molecule type" value="Transcribed_RNA"/>
</dbReference>